<evidence type="ECO:0000313" key="1">
    <source>
        <dbReference type="EMBL" id="TDO31726.1"/>
    </source>
</evidence>
<dbReference type="SUPFAM" id="SSF54427">
    <property type="entry name" value="NTF2-like"/>
    <property type="match status" value="1"/>
</dbReference>
<dbReference type="PANTHER" id="PTHR30173:SF43">
    <property type="entry name" value="ECF RNA POLYMERASE SIGMA FACTOR SIGI-RELATED"/>
    <property type="match status" value="1"/>
</dbReference>
<dbReference type="Gene3D" id="3.10.450.50">
    <property type="match status" value="1"/>
</dbReference>
<accession>A0A4R6JB76</accession>
<protein>
    <submittedName>
        <fullName evidence="1">RNA polymerase sigma-70 factor (ECF subfamily)</fullName>
    </submittedName>
</protein>
<proteinExistence type="predicted"/>
<dbReference type="OrthoDB" id="3298440at2"/>
<gene>
    <name evidence="1" type="ORF">C8E87_7155</name>
</gene>
<dbReference type="PANTHER" id="PTHR30173">
    <property type="entry name" value="SIGMA 19 FACTOR"/>
    <property type="match status" value="1"/>
</dbReference>
<keyword evidence="2" id="KW-1185">Reference proteome</keyword>
<name>A0A4R6JB76_9ACTN</name>
<sequence>MHPVRRLARACSRSDVTAVEACLAADVIAVCDGGGVVDVPAAPVRGAGEVAALLSGLLGRGSLTVESVNGEPGVVVRSYGRTAFAVVAADCSPTGITALWLVLNPAKLTRWHRRD</sequence>
<reference evidence="1 2" key="1">
    <citation type="submission" date="2019-03" db="EMBL/GenBank/DDBJ databases">
        <title>Sequencing the genomes of 1000 actinobacteria strains.</title>
        <authorList>
            <person name="Klenk H.-P."/>
        </authorList>
    </citation>
    <scope>NUCLEOTIDE SEQUENCE [LARGE SCALE GENOMIC DNA]</scope>
    <source>
        <strain evidence="1 2">DSM 43805</strain>
    </source>
</reference>
<dbReference type="Proteomes" id="UP000294901">
    <property type="component" value="Unassembled WGS sequence"/>
</dbReference>
<comment type="caution">
    <text evidence="1">The sequence shown here is derived from an EMBL/GenBank/DDBJ whole genome shotgun (WGS) entry which is preliminary data.</text>
</comment>
<dbReference type="GO" id="GO:0016987">
    <property type="term" value="F:sigma factor activity"/>
    <property type="evidence" value="ECO:0007669"/>
    <property type="project" value="TreeGrafter"/>
</dbReference>
<dbReference type="InterPro" id="IPR032710">
    <property type="entry name" value="NTF2-like_dom_sf"/>
</dbReference>
<organism evidence="1 2">
    <name type="scientific">Paractinoplanes brasiliensis</name>
    <dbReference type="NCBI Taxonomy" id="52695"/>
    <lineage>
        <taxon>Bacteria</taxon>
        <taxon>Bacillati</taxon>
        <taxon>Actinomycetota</taxon>
        <taxon>Actinomycetes</taxon>
        <taxon>Micromonosporales</taxon>
        <taxon>Micromonosporaceae</taxon>
        <taxon>Paractinoplanes</taxon>
    </lineage>
</organism>
<dbReference type="RefSeq" id="WP_133877788.1">
    <property type="nucleotide sequence ID" value="NZ_BOMD01000074.1"/>
</dbReference>
<evidence type="ECO:0000313" key="2">
    <source>
        <dbReference type="Proteomes" id="UP000294901"/>
    </source>
</evidence>
<dbReference type="EMBL" id="SNWR01000002">
    <property type="protein sequence ID" value="TDO31726.1"/>
    <property type="molecule type" value="Genomic_DNA"/>
</dbReference>
<dbReference type="InterPro" id="IPR052704">
    <property type="entry name" value="ECF_Sigma-70_Domain"/>
</dbReference>
<dbReference type="AlphaFoldDB" id="A0A4R6JB76"/>